<evidence type="ECO:0000313" key="3">
    <source>
        <dbReference type="Proteomes" id="UP001201812"/>
    </source>
</evidence>
<keyword evidence="3" id="KW-1185">Reference proteome</keyword>
<gene>
    <name evidence="2" type="ORF">DdX_17465</name>
</gene>
<protein>
    <submittedName>
        <fullName evidence="2">Uncharacterized protein</fullName>
    </submittedName>
</protein>
<accession>A0AAD4MP15</accession>
<evidence type="ECO:0000313" key="2">
    <source>
        <dbReference type="EMBL" id="KAI1699220.1"/>
    </source>
</evidence>
<comment type="caution">
    <text evidence="2">The sequence shown here is derived from an EMBL/GenBank/DDBJ whole genome shotgun (WGS) entry which is preliminary data.</text>
</comment>
<evidence type="ECO:0000256" key="1">
    <source>
        <dbReference type="SAM" id="MobiDB-lite"/>
    </source>
</evidence>
<proteinExistence type="predicted"/>
<reference evidence="2" key="1">
    <citation type="submission" date="2022-01" db="EMBL/GenBank/DDBJ databases">
        <title>Genome Sequence Resource for Two Populations of Ditylenchus destructor, the Migratory Endoparasitic Phytonematode.</title>
        <authorList>
            <person name="Zhang H."/>
            <person name="Lin R."/>
            <person name="Xie B."/>
        </authorList>
    </citation>
    <scope>NUCLEOTIDE SEQUENCE</scope>
    <source>
        <strain evidence="2">BazhouSP</strain>
    </source>
</reference>
<dbReference type="AlphaFoldDB" id="A0AAD4MP15"/>
<dbReference type="Proteomes" id="UP001201812">
    <property type="component" value="Unassembled WGS sequence"/>
</dbReference>
<dbReference type="EMBL" id="JAKKPZ010000188">
    <property type="protein sequence ID" value="KAI1699220.1"/>
    <property type="molecule type" value="Genomic_DNA"/>
</dbReference>
<name>A0AAD4MP15_9BILA</name>
<feature type="region of interest" description="Disordered" evidence="1">
    <location>
        <begin position="104"/>
        <end position="124"/>
    </location>
</feature>
<organism evidence="2 3">
    <name type="scientific">Ditylenchus destructor</name>
    <dbReference type="NCBI Taxonomy" id="166010"/>
    <lineage>
        <taxon>Eukaryota</taxon>
        <taxon>Metazoa</taxon>
        <taxon>Ecdysozoa</taxon>
        <taxon>Nematoda</taxon>
        <taxon>Chromadorea</taxon>
        <taxon>Rhabditida</taxon>
        <taxon>Tylenchina</taxon>
        <taxon>Tylenchomorpha</taxon>
        <taxon>Sphaerularioidea</taxon>
        <taxon>Anguinidae</taxon>
        <taxon>Anguininae</taxon>
        <taxon>Ditylenchus</taxon>
    </lineage>
</organism>
<sequence>MCCLKDSTFQNLFYPPQRCFAGQNIQVPQTWVFKPTILARNCFLCSGLVTSVIVCGTAKRQLTSVERSVGLCLAVISHCLAEGFVTPPKTGLGKEIRRQEMRRVRRQAENTSHVKTCRGTSIKR</sequence>